<proteinExistence type="predicted"/>
<keyword evidence="2" id="KW-0812">Transmembrane</keyword>
<reference evidence="4 5" key="1">
    <citation type="journal article" date="2019" name="Plant Biotechnol. J.">
        <title>The red bayberry genome and genetic basis of sex determination.</title>
        <authorList>
            <person name="Jia H.M."/>
            <person name="Jia H.J."/>
            <person name="Cai Q.L."/>
            <person name="Wang Y."/>
            <person name="Zhao H.B."/>
            <person name="Yang W.F."/>
            <person name="Wang G.Y."/>
            <person name="Li Y.H."/>
            <person name="Zhan D.L."/>
            <person name="Shen Y.T."/>
            <person name="Niu Q.F."/>
            <person name="Chang L."/>
            <person name="Qiu J."/>
            <person name="Zhao L."/>
            <person name="Xie H.B."/>
            <person name="Fu W.Y."/>
            <person name="Jin J."/>
            <person name="Li X.W."/>
            <person name="Jiao Y."/>
            <person name="Zhou C.C."/>
            <person name="Tu T."/>
            <person name="Chai C.Y."/>
            <person name="Gao J.L."/>
            <person name="Fan L.J."/>
            <person name="van de Weg E."/>
            <person name="Wang J.Y."/>
            <person name="Gao Z.S."/>
        </authorList>
    </citation>
    <scope>NUCLEOTIDE SEQUENCE [LARGE SCALE GENOMIC DNA]</scope>
    <source>
        <tissue evidence="4">Leaves</tissue>
    </source>
</reference>
<dbReference type="InterPro" id="IPR008480">
    <property type="entry name" value="DUF761_pln"/>
</dbReference>
<gene>
    <name evidence="4" type="ORF">CJ030_MR3G009453</name>
</gene>
<feature type="domain" description="DUF4408" evidence="3">
    <location>
        <begin position="10"/>
        <end position="41"/>
    </location>
</feature>
<dbReference type="Pfam" id="PF14364">
    <property type="entry name" value="DUF4408"/>
    <property type="match status" value="1"/>
</dbReference>
<evidence type="ECO:0000259" key="3">
    <source>
        <dbReference type="Pfam" id="PF14364"/>
    </source>
</evidence>
<dbReference type="PANTHER" id="PTHR33098">
    <property type="entry name" value="COTTON FIBER (DUF761)"/>
    <property type="match status" value="1"/>
</dbReference>
<evidence type="ECO:0000256" key="1">
    <source>
        <dbReference type="SAM" id="MobiDB-lite"/>
    </source>
</evidence>
<comment type="caution">
    <text evidence="4">The sequence shown here is derived from an EMBL/GenBank/DDBJ whole genome shotgun (WGS) entry which is preliminary data.</text>
</comment>
<keyword evidence="2" id="KW-1133">Transmembrane helix</keyword>
<keyword evidence="5" id="KW-1185">Reference proteome</keyword>
<keyword evidence="2" id="KW-0472">Membrane</keyword>
<evidence type="ECO:0000256" key="2">
    <source>
        <dbReference type="SAM" id="Phobius"/>
    </source>
</evidence>
<name>A0A6A1W3M0_9ROSI</name>
<feature type="transmembrane region" description="Helical" evidence="2">
    <location>
        <begin position="20"/>
        <end position="42"/>
    </location>
</feature>
<feature type="region of interest" description="Disordered" evidence="1">
    <location>
        <begin position="149"/>
        <end position="242"/>
    </location>
</feature>
<organism evidence="4 5">
    <name type="scientific">Morella rubra</name>
    <name type="common">Chinese bayberry</name>
    <dbReference type="NCBI Taxonomy" id="262757"/>
    <lineage>
        <taxon>Eukaryota</taxon>
        <taxon>Viridiplantae</taxon>
        <taxon>Streptophyta</taxon>
        <taxon>Embryophyta</taxon>
        <taxon>Tracheophyta</taxon>
        <taxon>Spermatophyta</taxon>
        <taxon>Magnoliopsida</taxon>
        <taxon>eudicotyledons</taxon>
        <taxon>Gunneridae</taxon>
        <taxon>Pentapetalae</taxon>
        <taxon>rosids</taxon>
        <taxon>fabids</taxon>
        <taxon>Fagales</taxon>
        <taxon>Myricaceae</taxon>
        <taxon>Morella</taxon>
    </lineage>
</organism>
<feature type="compositionally biased region" description="Acidic residues" evidence="1">
    <location>
        <begin position="163"/>
        <end position="198"/>
    </location>
</feature>
<protein>
    <recommendedName>
        <fullName evidence="3">DUF4408 domain-containing protein</fullName>
    </recommendedName>
</protein>
<accession>A0A6A1W3M0</accession>
<dbReference type="AlphaFoldDB" id="A0A6A1W3M0"/>
<evidence type="ECO:0000313" key="4">
    <source>
        <dbReference type="EMBL" id="KAB1219811.1"/>
    </source>
</evidence>
<dbReference type="EMBL" id="RXIC02000021">
    <property type="protein sequence ID" value="KAB1219811.1"/>
    <property type="molecule type" value="Genomic_DNA"/>
</dbReference>
<dbReference type="InterPro" id="IPR025520">
    <property type="entry name" value="DUF4408"/>
</dbReference>
<dbReference type="Proteomes" id="UP000516437">
    <property type="component" value="Chromosome 3"/>
</dbReference>
<feature type="region of interest" description="Disordered" evidence="1">
    <location>
        <begin position="43"/>
        <end position="63"/>
    </location>
</feature>
<sequence length="309" mass="35527">MFEESISSIPSIWSSMNSWFTPAVLFLLLNLMIGTIAITSGLGTQKPHGRQQEGQEHPQLARSPSILQRLKSINFYTHRSQEPTIAFEQNPESDTHYAFKQTREEEQARLTRSPSMLQRLKSINLYNYLSQESNLPHSPTATTATGLYKDQESDTHYNFQQPQEEEAEEEYEEEEQAQLQDPDQDPDQEQDQYDEQTLDEIYSQLQDTRVSRTKSDTKPASGEVPTKLPRKLKKSASSKSAFAHFEEDEIVQARRPATVREGKVGVTEVDDEVDSKADDFINKFKQQLKLQRMDSIMRYKENINRGSGK</sequence>
<dbReference type="OrthoDB" id="1931904at2759"/>
<evidence type="ECO:0000313" key="5">
    <source>
        <dbReference type="Proteomes" id="UP000516437"/>
    </source>
</evidence>
<dbReference type="Pfam" id="PF05553">
    <property type="entry name" value="DUF761"/>
    <property type="match status" value="1"/>
</dbReference>
<dbReference type="PANTHER" id="PTHR33098:SF53">
    <property type="entry name" value="OS05G0540900 PROTEIN"/>
    <property type="match status" value="1"/>
</dbReference>